<protein>
    <submittedName>
        <fullName evidence="2">Uncharacterized protein</fullName>
    </submittedName>
</protein>
<dbReference type="AlphaFoldDB" id="A0AA39UZK9"/>
<feature type="compositionally biased region" description="Polar residues" evidence="1">
    <location>
        <begin position="19"/>
        <end position="43"/>
    </location>
</feature>
<dbReference type="EMBL" id="JAFEKC020000017">
    <property type="protein sequence ID" value="KAK0510043.1"/>
    <property type="molecule type" value="Genomic_DNA"/>
</dbReference>
<feature type="compositionally biased region" description="Basic and acidic residues" evidence="1">
    <location>
        <begin position="67"/>
        <end position="79"/>
    </location>
</feature>
<feature type="compositionally biased region" description="Gly residues" evidence="1">
    <location>
        <begin position="88"/>
        <end position="97"/>
    </location>
</feature>
<feature type="region of interest" description="Disordered" evidence="1">
    <location>
        <begin position="1"/>
        <end position="97"/>
    </location>
</feature>
<organism evidence="2 3">
    <name type="scientific">Cladonia borealis</name>
    <dbReference type="NCBI Taxonomy" id="184061"/>
    <lineage>
        <taxon>Eukaryota</taxon>
        <taxon>Fungi</taxon>
        <taxon>Dikarya</taxon>
        <taxon>Ascomycota</taxon>
        <taxon>Pezizomycotina</taxon>
        <taxon>Lecanoromycetes</taxon>
        <taxon>OSLEUM clade</taxon>
        <taxon>Lecanoromycetidae</taxon>
        <taxon>Lecanorales</taxon>
        <taxon>Lecanorineae</taxon>
        <taxon>Cladoniaceae</taxon>
        <taxon>Cladonia</taxon>
    </lineage>
</organism>
<evidence type="ECO:0000256" key="1">
    <source>
        <dbReference type="SAM" id="MobiDB-lite"/>
    </source>
</evidence>
<proteinExistence type="predicted"/>
<gene>
    <name evidence="2" type="ORF">JMJ35_007437</name>
</gene>
<evidence type="ECO:0000313" key="2">
    <source>
        <dbReference type="EMBL" id="KAK0510043.1"/>
    </source>
</evidence>
<name>A0AA39UZK9_9LECA</name>
<feature type="compositionally biased region" description="Low complexity" evidence="1">
    <location>
        <begin position="1"/>
        <end position="13"/>
    </location>
</feature>
<comment type="caution">
    <text evidence="2">The sequence shown here is derived from an EMBL/GenBank/DDBJ whole genome shotgun (WGS) entry which is preliminary data.</text>
</comment>
<evidence type="ECO:0000313" key="3">
    <source>
        <dbReference type="Proteomes" id="UP001166286"/>
    </source>
</evidence>
<sequence>MSNQSSNTSSTTTYHTLKRTWSSQANPSGQAEAGQPTSGSANMNYGVERFARESMKDQPYNAIEQFAEQKKAESHHVGGEEGSNAGQAGSGTNSGGA</sequence>
<accession>A0AA39UZK9</accession>
<dbReference type="Proteomes" id="UP001166286">
    <property type="component" value="Unassembled WGS sequence"/>
</dbReference>
<reference evidence="2" key="1">
    <citation type="submission" date="2023-03" db="EMBL/GenBank/DDBJ databases">
        <title>Complete genome of Cladonia borealis.</title>
        <authorList>
            <person name="Park H."/>
        </authorList>
    </citation>
    <scope>NUCLEOTIDE SEQUENCE</scope>
    <source>
        <strain evidence="2">ANT050790</strain>
    </source>
</reference>
<keyword evidence="3" id="KW-1185">Reference proteome</keyword>